<dbReference type="InterPro" id="IPR037185">
    <property type="entry name" value="EmrE-like"/>
</dbReference>
<evidence type="ECO:0000256" key="1">
    <source>
        <dbReference type="ARBA" id="ARBA00004651"/>
    </source>
</evidence>
<evidence type="ECO:0000256" key="5">
    <source>
        <dbReference type="ARBA" id="ARBA00023136"/>
    </source>
</evidence>
<evidence type="ECO:0000256" key="3">
    <source>
        <dbReference type="ARBA" id="ARBA00022692"/>
    </source>
</evidence>
<dbReference type="InterPro" id="IPR050638">
    <property type="entry name" value="AA-Vitamin_Transporters"/>
</dbReference>
<gene>
    <name evidence="8" type="ORF">GCM10007879_08930</name>
</gene>
<feature type="transmembrane region" description="Helical" evidence="6">
    <location>
        <begin position="164"/>
        <end position="183"/>
    </location>
</feature>
<dbReference type="PANTHER" id="PTHR32322">
    <property type="entry name" value="INNER MEMBRANE TRANSPORTER"/>
    <property type="match status" value="1"/>
</dbReference>
<reference evidence="8" key="2">
    <citation type="submission" date="2023-01" db="EMBL/GenBank/DDBJ databases">
        <title>Draft genome sequence of Maritalea porphyrae strain NBRC 107169.</title>
        <authorList>
            <person name="Sun Q."/>
            <person name="Mori K."/>
        </authorList>
    </citation>
    <scope>NUCLEOTIDE SEQUENCE</scope>
    <source>
        <strain evidence="8">NBRC 107169</strain>
    </source>
</reference>
<feature type="transmembrane region" description="Helical" evidence="6">
    <location>
        <begin position="227"/>
        <end position="246"/>
    </location>
</feature>
<reference evidence="8" key="1">
    <citation type="journal article" date="2014" name="Int. J. Syst. Evol. Microbiol.">
        <title>Complete genome of a new Firmicutes species belonging to the dominant human colonic microbiota ('Ruminococcus bicirculans') reveals two chromosomes and a selective capacity to utilize plant glucans.</title>
        <authorList>
            <consortium name="NISC Comparative Sequencing Program"/>
            <person name="Wegmann U."/>
            <person name="Louis P."/>
            <person name="Goesmann A."/>
            <person name="Henrissat B."/>
            <person name="Duncan S.H."/>
            <person name="Flint H.J."/>
        </authorList>
    </citation>
    <scope>NUCLEOTIDE SEQUENCE</scope>
    <source>
        <strain evidence="8">NBRC 107169</strain>
    </source>
</reference>
<name>A0ABQ5UP55_9HYPH</name>
<keyword evidence="9" id="KW-1185">Reference proteome</keyword>
<keyword evidence="2" id="KW-1003">Cell membrane</keyword>
<protein>
    <submittedName>
        <fullName evidence="8">Permease</fullName>
    </submittedName>
</protein>
<evidence type="ECO:0000313" key="8">
    <source>
        <dbReference type="EMBL" id="GLQ16644.1"/>
    </source>
</evidence>
<dbReference type="Proteomes" id="UP001161405">
    <property type="component" value="Unassembled WGS sequence"/>
</dbReference>
<keyword evidence="3 6" id="KW-0812">Transmembrane</keyword>
<dbReference type="InterPro" id="IPR000620">
    <property type="entry name" value="EamA_dom"/>
</dbReference>
<dbReference type="RefSeq" id="WP_284362318.1">
    <property type="nucleotide sequence ID" value="NZ_BSNI01000002.1"/>
</dbReference>
<evidence type="ECO:0000256" key="6">
    <source>
        <dbReference type="SAM" id="Phobius"/>
    </source>
</evidence>
<evidence type="ECO:0000256" key="2">
    <source>
        <dbReference type="ARBA" id="ARBA00022475"/>
    </source>
</evidence>
<feature type="domain" description="EamA" evidence="7">
    <location>
        <begin position="11"/>
        <end position="152"/>
    </location>
</feature>
<accession>A0ABQ5UP55</accession>
<dbReference type="PANTHER" id="PTHR32322:SF18">
    <property type="entry name" value="S-ADENOSYLMETHIONINE_S-ADENOSYLHOMOCYSTEINE TRANSPORTER"/>
    <property type="match status" value="1"/>
</dbReference>
<feature type="transmembrane region" description="Helical" evidence="6">
    <location>
        <begin position="195"/>
        <end position="215"/>
    </location>
</feature>
<evidence type="ECO:0000256" key="4">
    <source>
        <dbReference type="ARBA" id="ARBA00022989"/>
    </source>
</evidence>
<evidence type="ECO:0000259" key="7">
    <source>
        <dbReference type="Pfam" id="PF00892"/>
    </source>
</evidence>
<proteinExistence type="predicted"/>
<organism evidence="8 9">
    <name type="scientific">Maritalea porphyrae</name>
    <dbReference type="NCBI Taxonomy" id="880732"/>
    <lineage>
        <taxon>Bacteria</taxon>
        <taxon>Pseudomonadati</taxon>
        <taxon>Pseudomonadota</taxon>
        <taxon>Alphaproteobacteria</taxon>
        <taxon>Hyphomicrobiales</taxon>
        <taxon>Devosiaceae</taxon>
        <taxon>Maritalea</taxon>
    </lineage>
</organism>
<feature type="transmembrane region" description="Helical" evidence="6">
    <location>
        <begin position="135"/>
        <end position="152"/>
    </location>
</feature>
<keyword evidence="4 6" id="KW-1133">Transmembrane helix</keyword>
<feature type="transmembrane region" description="Helical" evidence="6">
    <location>
        <begin position="109"/>
        <end position="128"/>
    </location>
</feature>
<feature type="transmembrane region" description="Helical" evidence="6">
    <location>
        <begin position="46"/>
        <end position="63"/>
    </location>
</feature>
<comment type="caution">
    <text evidence="8">The sequence shown here is derived from an EMBL/GenBank/DDBJ whole genome shotgun (WGS) entry which is preliminary data.</text>
</comment>
<feature type="transmembrane region" description="Helical" evidence="6">
    <location>
        <begin position="12"/>
        <end position="34"/>
    </location>
</feature>
<dbReference type="EMBL" id="BSNI01000002">
    <property type="protein sequence ID" value="GLQ16644.1"/>
    <property type="molecule type" value="Genomic_DNA"/>
</dbReference>
<feature type="domain" description="EamA" evidence="7">
    <location>
        <begin position="165"/>
        <end position="297"/>
    </location>
</feature>
<feature type="transmembrane region" description="Helical" evidence="6">
    <location>
        <begin position="75"/>
        <end position="97"/>
    </location>
</feature>
<dbReference type="Pfam" id="PF00892">
    <property type="entry name" value="EamA"/>
    <property type="match status" value="2"/>
</dbReference>
<dbReference type="SUPFAM" id="SSF103481">
    <property type="entry name" value="Multidrug resistance efflux transporter EmrE"/>
    <property type="match status" value="2"/>
</dbReference>
<comment type="subcellular location">
    <subcellularLocation>
        <location evidence="1">Cell membrane</location>
        <topology evidence="1">Multi-pass membrane protein</topology>
    </subcellularLocation>
</comment>
<feature type="transmembrane region" description="Helical" evidence="6">
    <location>
        <begin position="258"/>
        <end position="277"/>
    </location>
</feature>
<sequence>MSTTSSNKIILGYLIGALGASFFATKGILIKLALIEDVDAITTLTWRMIIALPFFILIGYFGYRRRVAETEGKLLTGKALVTVGAIGALGYYLASYLDFAGLTYISAQFDRLILLTYPIFVVLIGAIFQGRPLNAKMLAALFISYGGLALIFARDLQIDGRSTIIGSLLVLGAALSYAIYQILAKPHIDRIGARLFTSIAMTAAGVVVIIHFFLVNDLSDLILPPRAMMLMFAVATISTVIPAYLISISIGMVGPEPTAVIGNISTLVTIGLAVSILGEPFTLWHAAGAAMVLIGVISFTQMDRRAKEAAARKVQFPS</sequence>
<evidence type="ECO:0000313" key="9">
    <source>
        <dbReference type="Proteomes" id="UP001161405"/>
    </source>
</evidence>
<keyword evidence="5 6" id="KW-0472">Membrane</keyword>
<feature type="transmembrane region" description="Helical" evidence="6">
    <location>
        <begin position="283"/>
        <end position="302"/>
    </location>
</feature>